<evidence type="ECO:0000313" key="2">
    <source>
        <dbReference type="Proteomes" id="UP000037510"/>
    </source>
</evidence>
<dbReference type="Proteomes" id="UP000037510">
    <property type="component" value="Unassembled WGS sequence"/>
</dbReference>
<sequence>MALQDLKNETLGVKHKNYNKLVKDAIAENKTLDEKEFKPAEQDLENLMKIDIASNKKDVDYIISVLKSKDMLYVSRALKKSKWLVEDQYEHIINPQHLRDQVFPQMTTVAGIKLAKLIRQHLKNESRVEEFLKSETDPKVAAKWLSRCSIPFTEKNVQKYMHHLENLELKRLFEKSVSIFEAATNEQHKCYVILESASFLVNTHLNIYLDVVERVSKHERPKYNAKTTNIIMKQVSERIKEKFEIYSTLIHIPTFVKYFKSEEIKEFLYKQANKDDIHSNRHARFYKYATMKLFVSKIQKEEQFDFVKNLFIDKAILLIDENTLQRGTDTFATRLLCNSVCSLTPSYFWYEFAPFDIAFPEIKQLIHSETNLYEQSAMLKVLLLCTNGNMEYLKTVLTYYNAQHLKEEIQFKKEFLTNVVSNTDIHKYDDATWILLDTIIISMDVYIESASTEQNCLEIVIIHNLLKSKPIPEIIEKKFSFNTLKNYQKKLSKEEGNKVFDYLFKHAKKSIESNEINNQEEFSKAITWLDYLLNLLLDWNKALSDYPLIIKKIKEFIKIKKENNWKSDLSLLYNKNKSWRKYMFEESVNLYPTEDVCLNAIKHDPALLERYNNEVETICCNDAVSLRKLLNKLRIYWPNSLASDWSKSYVARLDKLGNHKALIRGICAMLPQKALNNIIKKYVPVVAKVDWSKTDELSLSLQRVIAKNMHIARPQPLPEDILQYAKGDYLQYALPSLLAIYYNLSRVHSKEQVPKLLDAPVSLQKHGIRLAFLKLDHSELKLHIYNIWKKTKNSSIRTVVFQLMFELLRKEKNDTKAQELWELLEVFIDNLSFQEDDKIYKLLPRVGDVPLCVRPKFLMKSYIFLKTLIHNSKKNSDNYQYHIDIMAEYTRDIMELMPPEFVADILTEFINERFFKFENNTGYVSSGIGMLKVLSAYLLCTKKEEIQMQRFEELLHPLIKRSLDMWNEKREGSYFMRRHIQEVLKNLLTDLNIYVIKNNMVIPVKMFTKIKNELQNLSVSENYLMLTMWKLTVRLTELIQSSNETDDWDKICSEIAAEFGKFCLDSLKEDVMSYFPCIYVLYAKALEMTLRDFPMIIQLQIFEQMLSDVDFIQAYLATLKVFPNYESDEDTTVKQRQLKKIIEDHPSVEVKMHYYNYFRND</sequence>
<accession>A0A0L7L1H1</accession>
<comment type="caution">
    <text evidence="1">The sequence shown here is derived from an EMBL/GenBank/DDBJ whole genome shotgun (WGS) entry which is preliminary data.</text>
</comment>
<dbReference type="EMBL" id="JTDY01003553">
    <property type="protein sequence ID" value="KOB69353.1"/>
    <property type="molecule type" value="Genomic_DNA"/>
</dbReference>
<gene>
    <name evidence="1" type="ORF">OBRU01_16527</name>
</gene>
<proteinExistence type="predicted"/>
<organism evidence="1 2">
    <name type="scientific">Operophtera brumata</name>
    <name type="common">Winter moth</name>
    <name type="synonym">Phalaena brumata</name>
    <dbReference type="NCBI Taxonomy" id="104452"/>
    <lineage>
        <taxon>Eukaryota</taxon>
        <taxon>Metazoa</taxon>
        <taxon>Ecdysozoa</taxon>
        <taxon>Arthropoda</taxon>
        <taxon>Hexapoda</taxon>
        <taxon>Insecta</taxon>
        <taxon>Pterygota</taxon>
        <taxon>Neoptera</taxon>
        <taxon>Endopterygota</taxon>
        <taxon>Lepidoptera</taxon>
        <taxon>Glossata</taxon>
        <taxon>Ditrysia</taxon>
        <taxon>Geometroidea</taxon>
        <taxon>Geometridae</taxon>
        <taxon>Larentiinae</taxon>
        <taxon>Operophtera</taxon>
    </lineage>
</organism>
<reference evidence="1 2" key="1">
    <citation type="journal article" date="2015" name="Genome Biol. Evol.">
        <title>The genome of winter moth (Operophtera brumata) provides a genomic perspective on sexual dimorphism and phenology.</title>
        <authorList>
            <person name="Derks M.F."/>
            <person name="Smit S."/>
            <person name="Salis L."/>
            <person name="Schijlen E."/>
            <person name="Bossers A."/>
            <person name="Mateman C."/>
            <person name="Pijl A.S."/>
            <person name="de Ridder D."/>
            <person name="Groenen M.A."/>
            <person name="Visser M.E."/>
            <person name="Megens H.J."/>
        </authorList>
    </citation>
    <scope>NUCLEOTIDE SEQUENCE [LARGE SCALE GENOMIC DNA]</scope>
    <source>
        <strain evidence="1">WM2013NL</strain>
        <tissue evidence="1">Head and thorax</tissue>
    </source>
</reference>
<name>A0A0L7L1H1_OPEBR</name>
<protein>
    <submittedName>
        <fullName evidence="1">Uncharacterized protein</fullName>
    </submittedName>
</protein>
<evidence type="ECO:0000313" key="1">
    <source>
        <dbReference type="EMBL" id="KOB69353.1"/>
    </source>
</evidence>
<dbReference type="AlphaFoldDB" id="A0A0L7L1H1"/>
<keyword evidence="2" id="KW-1185">Reference proteome</keyword>